<dbReference type="EMBL" id="SSTD01001877">
    <property type="protein sequence ID" value="TYK28982.1"/>
    <property type="molecule type" value="Genomic_DNA"/>
</dbReference>
<keyword evidence="1" id="KW-0472">Membrane</keyword>
<dbReference type="AlphaFoldDB" id="A0A5D3DZD9"/>
<proteinExistence type="predicted"/>
<dbReference type="Proteomes" id="UP000321947">
    <property type="component" value="Unassembled WGS sequence"/>
</dbReference>
<evidence type="ECO:0000313" key="2">
    <source>
        <dbReference type="EMBL" id="TYK28982.1"/>
    </source>
</evidence>
<gene>
    <name evidence="2" type="ORF">E5676_scaffold120G00800</name>
</gene>
<keyword evidence="1" id="KW-0812">Transmembrane</keyword>
<evidence type="ECO:0000313" key="3">
    <source>
        <dbReference type="Proteomes" id="UP000321947"/>
    </source>
</evidence>
<reference evidence="2 3" key="1">
    <citation type="submission" date="2019-08" db="EMBL/GenBank/DDBJ databases">
        <title>Draft genome sequences of two oriental melons (Cucumis melo L. var makuwa).</title>
        <authorList>
            <person name="Kwon S.-Y."/>
        </authorList>
    </citation>
    <scope>NUCLEOTIDE SEQUENCE [LARGE SCALE GENOMIC DNA]</scope>
    <source>
        <strain evidence="3">cv. Chang Bougi</strain>
        <tissue evidence="2">Leaf</tissue>
    </source>
</reference>
<sequence length="111" mass="12496">MTNAASSTKEVRNNLYAQGRVRDALRMRKFYLRRKDLALSSLCTLTLLLQLLIYDLLMSSLSAKIVNFMVISDLFQLYAFVVTSDTSWLLDPACSNHMTSGISLLFSPVPV</sequence>
<accession>A0A5D3DZD9</accession>
<feature type="transmembrane region" description="Helical" evidence="1">
    <location>
        <begin position="36"/>
        <end position="53"/>
    </location>
</feature>
<protein>
    <submittedName>
        <fullName evidence="2">Uncharacterized protein</fullName>
    </submittedName>
</protein>
<comment type="caution">
    <text evidence="2">The sequence shown here is derived from an EMBL/GenBank/DDBJ whole genome shotgun (WGS) entry which is preliminary data.</text>
</comment>
<organism evidence="2 3">
    <name type="scientific">Cucumis melo var. makuwa</name>
    <name type="common">Oriental melon</name>
    <dbReference type="NCBI Taxonomy" id="1194695"/>
    <lineage>
        <taxon>Eukaryota</taxon>
        <taxon>Viridiplantae</taxon>
        <taxon>Streptophyta</taxon>
        <taxon>Embryophyta</taxon>
        <taxon>Tracheophyta</taxon>
        <taxon>Spermatophyta</taxon>
        <taxon>Magnoliopsida</taxon>
        <taxon>eudicotyledons</taxon>
        <taxon>Gunneridae</taxon>
        <taxon>Pentapetalae</taxon>
        <taxon>rosids</taxon>
        <taxon>fabids</taxon>
        <taxon>Cucurbitales</taxon>
        <taxon>Cucurbitaceae</taxon>
        <taxon>Benincaseae</taxon>
        <taxon>Cucumis</taxon>
    </lineage>
</organism>
<evidence type="ECO:0000256" key="1">
    <source>
        <dbReference type="SAM" id="Phobius"/>
    </source>
</evidence>
<name>A0A5D3DZD9_CUCMM</name>
<keyword evidence="1" id="KW-1133">Transmembrane helix</keyword>